<name>A0A9P4XYC8_CRYP1</name>
<dbReference type="RefSeq" id="XP_040773774.1">
    <property type="nucleotide sequence ID" value="XM_040925577.1"/>
</dbReference>
<feature type="domain" description="Protein kinase" evidence="1">
    <location>
        <begin position="52"/>
        <end position="418"/>
    </location>
</feature>
<dbReference type="AlphaFoldDB" id="A0A9P4XYC8"/>
<dbReference type="EMBL" id="MU032350">
    <property type="protein sequence ID" value="KAF3762795.1"/>
    <property type="molecule type" value="Genomic_DNA"/>
</dbReference>
<dbReference type="PROSITE" id="PS50011">
    <property type="entry name" value="PROTEIN_KINASE_DOM"/>
    <property type="match status" value="1"/>
</dbReference>
<dbReference type="InterPro" id="IPR053083">
    <property type="entry name" value="TF_kinase-domain_protein"/>
</dbReference>
<dbReference type="InterPro" id="IPR000719">
    <property type="entry name" value="Prot_kinase_dom"/>
</dbReference>
<gene>
    <name evidence="2" type="ORF">M406DRAFT_72782</name>
</gene>
<dbReference type="OrthoDB" id="310217at2759"/>
<dbReference type="InterPro" id="IPR011009">
    <property type="entry name" value="Kinase-like_dom_sf"/>
</dbReference>
<protein>
    <recommendedName>
        <fullName evidence="1">Protein kinase domain-containing protein</fullName>
    </recommendedName>
</protein>
<keyword evidence="3" id="KW-1185">Reference proteome</keyword>
<dbReference type="PANTHER" id="PTHR44305">
    <property type="entry name" value="SI:DKEY-192D15.2-RELATED"/>
    <property type="match status" value="1"/>
</dbReference>
<dbReference type="GeneID" id="63842706"/>
<evidence type="ECO:0000259" key="1">
    <source>
        <dbReference type="PROSITE" id="PS50011"/>
    </source>
</evidence>
<dbReference type="Proteomes" id="UP000803844">
    <property type="component" value="Unassembled WGS sequence"/>
</dbReference>
<dbReference type="Gene3D" id="1.10.510.10">
    <property type="entry name" value="Transferase(Phosphotransferase) domain 1"/>
    <property type="match status" value="2"/>
</dbReference>
<dbReference type="GO" id="GO:0005524">
    <property type="term" value="F:ATP binding"/>
    <property type="evidence" value="ECO:0007669"/>
    <property type="project" value="InterPro"/>
</dbReference>
<dbReference type="SMART" id="SM00220">
    <property type="entry name" value="S_TKc"/>
    <property type="match status" value="1"/>
</dbReference>
<accession>A0A9P4XYC8</accession>
<dbReference type="PANTHER" id="PTHR44305:SF24">
    <property type="entry name" value="TYROSINE-PROTEIN KINASE C03B1.5-RELATED"/>
    <property type="match status" value="1"/>
</dbReference>
<dbReference type="SUPFAM" id="SSF56112">
    <property type="entry name" value="Protein kinase-like (PK-like)"/>
    <property type="match status" value="1"/>
</dbReference>
<reference evidence="2" key="1">
    <citation type="journal article" date="2020" name="Phytopathology">
        <title>Genome sequence of the chestnut blight fungus Cryphonectria parasitica EP155: A fundamental resource for an archetypical invasive plant pathogen.</title>
        <authorList>
            <person name="Crouch J.A."/>
            <person name="Dawe A."/>
            <person name="Aerts A."/>
            <person name="Barry K."/>
            <person name="Churchill A.C.L."/>
            <person name="Grimwood J."/>
            <person name="Hillman B."/>
            <person name="Milgroom M.G."/>
            <person name="Pangilinan J."/>
            <person name="Smith M."/>
            <person name="Salamov A."/>
            <person name="Schmutz J."/>
            <person name="Yadav J."/>
            <person name="Grigoriev I.V."/>
            <person name="Nuss D."/>
        </authorList>
    </citation>
    <scope>NUCLEOTIDE SEQUENCE</scope>
    <source>
        <strain evidence="2">EP155</strain>
    </source>
</reference>
<proteinExistence type="predicted"/>
<evidence type="ECO:0000313" key="2">
    <source>
        <dbReference type="EMBL" id="KAF3762795.1"/>
    </source>
</evidence>
<comment type="caution">
    <text evidence="2">The sequence shown here is derived from an EMBL/GenBank/DDBJ whole genome shotgun (WGS) entry which is preliminary data.</text>
</comment>
<organism evidence="2 3">
    <name type="scientific">Cryphonectria parasitica (strain ATCC 38755 / EP155)</name>
    <dbReference type="NCBI Taxonomy" id="660469"/>
    <lineage>
        <taxon>Eukaryota</taxon>
        <taxon>Fungi</taxon>
        <taxon>Dikarya</taxon>
        <taxon>Ascomycota</taxon>
        <taxon>Pezizomycotina</taxon>
        <taxon>Sordariomycetes</taxon>
        <taxon>Sordariomycetidae</taxon>
        <taxon>Diaporthales</taxon>
        <taxon>Cryphonectriaceae</taxon>
        <taxon>Cryphonectria-Endothia species complex</taxon>
        <taxon>Cryphonectria</taxon>
    </lineage>
</organism>
<sequence>MADHDNLPDIEPWRVILEQQYLQAKFWLYRRGEPAHMNPFDWFVQVAGVQGIKFCKTLGWGGQGVATLWQMRDRRRRRNVVVKINLDPQMQGAISEEKDMMKDLARAPHIIQRFLLQDISATEARVNIDDDPNLIIMPYCKYGDLTKWLSKSGNGGPRGYPAWIPPSVLWRYFDCLVKGCIAMQYPPRYQELNQGPDDDYVPIPQRPNQDLLPEVVPPPDLRDDDVALVHRDFDHGNGKQTHTVGILLQIMCVADLGLMRPQEYFLREPRYSPHPNWDRELLWSSRAMGKPGWWAPEVWTAEWDDIGPNSDPNTEPRFRTVAGNYGSHSNVWQMGMIMRCCMLLEQPPVAPVTDRVQRFEEPGSPEMHFTGGFDLLNDPACVSFYGREMCELVARCLEYVPHHRPDLETLQRAVTAGLQAADPVGPSWRTTYFGNPPPPRGPVEGVRLADLDPWAGM</sequence>
<dbReference type="GO" id="GO:0004672">
    <property type="term" value="F:protein kinase activity"/>
    <property type="evidence" value="ECO:0007669"/>
    <property type="project" value="InterPro"/>
</dbReference>
<evidence type="ECO:0000313" key="3">
    <source>
        <dbReference type="Proteomes" id="UP000803844"/>
    </source>
</evidence>